<feature type="compositionally biased region" description="Polar residues" evidence="2">
    <location>
        <begin position="663"/>
        <end position="679"/>
    </location>
</feature>
<feature type="coiled-coil region" evidence="1">
    <location>
        <begin position="101"/>
        <end position="149"/>
    </location>
</feature>
<sequence length="694" mass="75537">MRLSGIFKSFLHRRTKSCPTDLPSMVSPAALEPIRVAAEAPAAYGARTPLIDQVFATARARHSDSAVETLKKSPTSDDRVQLLQSELARMRATHAHFASGMKMLQDEIAASKDELASERLRHATTLRHLEEQQIEVSKAQDRLGQLERFTARLVDGGSKTSVLYRARDMILDGEDTEVALVLAIKEVASDPASPWRLILDAVNGPRTQDEYLSAINMTLSTRKALRESKKISKFWKGVAMEDGTHENVITPSPSNISSIHETLSTERQAAVDLLIKRRKNADLPPSQPLSPVRQRKDFFERNKMKTLSRMVEPSSSSRSFPSSFPSDGSSSSVLALAPLASQVFKEELMSSHSSRKLLKSVSRSSGSIAITISTSSISALDSDSPDKTVEEWTLVESTETRSSADASQTSKPDFFANLLTSHLLSTDTRVEDALRSEKVSRVRLSGGPQPFDNSAFATLMTAAASHGSVRIDDVCEVTWVTREEVPLPGALESAQALSSLERICATIRSGSELGSLETISERTEPESECDRDYEHISSSDITSTPARTASTVATTSPSRLPIFKAAKQPHNLPKPVDQPNFPPFELPILTIPAAPIPERVIEEPKVKKGRMSLIPRNTNKSAATPKPLKSALKPSQPKQASGSAVGSETKSPAPPKNIRRRGSNANSGSKENDIGSQVMSKGKKVIRGLHRAMS</sequence>
<evidence type="ECO:0000256" key="1">
    <source>
        <dbReference type="SAM" id="Coils"/>
    </source>
</evidence>
<feature type="compositionally biased region" description="Low complexity" evidence="2">
    <location>
        <begin position="313"/>
        <end position="327"/>
    </location>
</feature>
<dbReference type="RefSeq" id="XP_036632050.1">
    <property type="nucleotide sequence ID" value="XM_036776031.1"/>
</dbReference>
<proteinExistence type="predicted"/>
<feature type="region of interest" description="Disordered" evidence="2">
    <location>
        <begin position="306"/>
        <end position="327"/>
    </location>
</feature>
<accession>A0A8H7DVM6</accession>
<dbReference type="AlphaFoldDB" id="A0A8H7DVM6"/>
<feature type="region of interest" description="Disordered" evidence="2">
    <location>
        <begin position="535"/>
        <end position="555"/>
    </location>
</feature>
<reference evidence="3" key="1">
    <citation type="submission" date="2019-07" db="EMBL/GenBank/DDBJ databases">
        <authorList>
            <person name="Palmer J.M."/>
        </authorList>
    </citation>
    <scope>NUCLEOTIDE SEQUENCE</scope>
    <source>
        <strain evidence="3">PC9</strain>
    </source>
</reference>
<evidence type="ECO:0000256" key="2">
    <source>
        <dbReference type="SAM" id="MobiDB-lite"/>
    </source>
</evidence>
<gene>
    <name evidence="3" type="ORF">PC9H_006483</name>
</gene>
<evidence type="ECO:0000313" key="4">
    <source>
        <dbReference type="Proteomes" id="UP000623687"/>
    </source>
</evidence>
<dbReference type="GeneID" id="59376301"/>
<feature type="compositionally biased region" description="Polar residues" evidence="2">
    <location>
        <begin position="636"/>
        <end position="650"/>
    </location>
</feature>
<dbReference type="OrthoDB" id="2798624at2759"/>
<organism evidence="3 4">
    <name type="scientific">Pleurotus ostreatus</name>
    <name type="common">Oyster mushroom</name>
    <name type="synonym">White-rot fungus</name>
    <dbReference type="NCBI Taxonomy" id="5322"/>
    <lineage>
        <taxon>Eukaryota</taxon>
        <taxon>Fungi</taxon>
        <taxon>Dikarya</taxon>
        <taxon>Basidiomycota</taxon>
        <taxon>Agaricomycotina</taxon>
        <taxon>Agaricomycetes</taxon>
        <taxon>Agaricomycetidae</taxon>
        <taxon>Agaricales</taxon>
        <taxon>Pleurotineae</taxon>
        <taxon>Pleurotaceae</taxon>
        <taxon>Pleurotus</taxon>
    </lineage>
</organism>
<keyword evidence="4" id="KW-1185">Reference proteome</keyword>
<dbReference type="Proteomes" id="UP000623687">
    <property type="component" value="Unassembled WGS sequence"/>
</dbReference>
<feature type="compositionally biased region" description="Polar residues" evidence="2">
    <location>
        <begin position="538"/>
        <end position="555"/>
    </location>
</feature>
<feature type="compositionally biased region" description="Basic residues" evidence="2">
    <location>
        <begin position="681"/>
        <end position="694"/>
    </location>
</feature>
<comment type="caution">
    <text evidence="3">The sequence shown here is derived from an EMBL/GenBank/DDBJ whole genome shotgun (WGS) entry which is preliminary data.</text>
</comment>
<dbReference type="VEuPathDB" id="FungiDB:PC9H_006483"/>
<dbReference type="EMBL" id="JACETU010000004">
    <property type="protein sequence ID" value="KAF7430772.1"/>
    <property type="molecule type" value="Genomic_DNA"/>
</dbReference>
<name>A0A8H7DVM6_PLEOS</name>
<protein>
    <submittedName>
        <fullName evidence="3">Uncharacterized protein</fullName>
    </submittedName>
</protein>
<evidence type="ECO:0000313" key="3">
    <source>
        <dbReference type="EMBL" id="KAF7430772.1"/>
    </source>
</evidence>
<feature type="region of interest" description="Disordered" evidence="2">
    <location>
        <begin position="607"/>
        <end position="694"/>
    </location>
</feature>
<keyword evidence="1" id="KW-0175">Coiled coil</keyword>